<keyword evidence="4" id="KW-0472">Membrane</keyword>
<keyword evidence="2" id="KW-0812">Transmembrane</keyword>
<dbReference type="AlphaFoldDB" id="A0A927GU24"/>
<sequence>MDIGTIVRTALLVLALVNQVLVISGKSPVPIKDEDVEMTVTTVATIITSVWAWWKNNYVSKRGQAQKEALKKNNLYKP</sequence>
<dbReference type="NCBIfam" id="TIGR01592">
    <property type="entry name" value="holin_SPP1"/>
    <property type="match status" value="1"/>
</dbReference>
<proteinExistence type="predicted"/>
<evidence type="ECO:0000313" key="5">
    <source>
        <dbReference type="EMBL" id="MBD2847906.1"/>
    </source>
</evidence>
<evidence type="ECO:0000256" key="2">
    <source>
        <dbReference type="ARBA" id="ARBA00022692"/>
    </source>
</evidence>
<comment type="caution">
    <text evidence="5">The sequence shown here is derived from an EMBL/GenBank/DDBJ whole genome shotgun (WGS) entry which is preliminary data.</text>
</comment>
<accession>A0A927GU24</accession>
<evidence type="ECO:0000313" key="6">
    <source>
        <dbReference type="Proteomes" id="UP000621560"/>
    </source>
</evidence>
<comment type="subcellular location">
    <subcellularLocation>
        <location evidence="1">Membrane</location>
    </subcellularLocation>
</comment>
<gene>
    <name evidence="5" type="ORF">IDH44_22145</name>
</gene>
<name>A0A927GU24_9BACL</name>
<keyword evidence="3" id="KW-1133">Transmembrane helix</keyword>
<evidence type="ECO:0000256" key="3">
    <source>
        <dbReference type="ARBA" id="ARBA00022989"/>
    </source>
</evidence>
<organism evidence="5 6">
    <name type="scientific">Paenibacillus sabuli</name>
    <dbReference type="NCBI Taxonomy" id="2772509"/>
    <lineage>
        <taxon>Bacteria</taxon>
        <taxon>Bacillati</taxon>
        <taxon>Bacillota</taxon>
        <taxon>Bacilli</taxon>
        <taxon>Bacillales</taxon>
        <taxon>Paenibacillaceae</taxon>
        <taxon>Paenibacillus</taxon>
    </lineage>
</organism>
<evidence type="ECO:0000256" key="1">
    <source>
        <dbReference type="ARBA" id="ARBA00004370"/>
    </source>
</evidence>
<dbReference type="Pfam" id="PF04688">
    <property type="entry name" value="Holin_SPP1"/>
    <property type="match status" value="1"/>
</dbReference>
<dbReference type="Proteomes" id="UP000621560">
    <property type="component" value="Unassembled WGS sequence"/>
</dbReference>
<keyword evidence="6" id="KW-1185">Reference proteome</keyword>
<dbReference type="GO" id="GO:0016020">
    <property type="term" value="C:membrane"/>
    <property type="evidence" value="ECO:0007669"/>
    <property type="project" value="UniProtKB-SubCell"/>
</dbReference>
<evidence type="ECO:0000256" key="4">
    <source>
        <dbReference type="ARBA" id="ARBA00023136"/>
    </source>
</evidence>
<dbReference type="InterPro" id="IPR006479">
    <property type="entry name" value="Holin"/>
</dbReference>
<reference evidence="5" key="1">
    <citation type="submission" date="2020-09" db="EMBL/GenBank/DDBJ databases">
        <title>A novel bacterium of genus Paenibacillus, isolated from South China Sea.</title>
        <authorList>
            <person name="Huang H."/>
            <person name="Mo K."/>
            <person name="Hu Y."/>
        </authorList>
    </citation>
    <scope>NUCLEOTIDE SEQUENCE</scope>
    <source>
        <strain evidence="5">IB182496</strain>
    </source>
</reference>
<protein>
    <submittedName>
        <fullName evidence="5">Phage holin</fullName>
    </submittedName>
</protein>
<dbReference type="RefSeq" id="WP_190921010.1">
    <property type="nucleotide sequence ID" value="NZ_JACXIZ010000047.1"/>
</dbReference>
<dbReference type="EMBL" id="JACXIZ010000047">
    <property type="protein sequence ID" value="MBD2847906.1"/>
    <property type="molecule type" value="Genomic_DNA"/>
</dbReference>